<dbReference type="AlphaFoldDB" id="A0A6A6F422"/>
<feature type="region of interest" description="Disordered" evidence="2">
    <location>
        <begin position="389"/>
        <end position="412"/>
    </location>
</feature>
<sequence length="412" mass="46432">MAPRASYKPYASQIQHFCTENNITSPFDMNATLFNQVYDIAQLHRPASNKQMANFFKYLRTTLPNDTSVENKAKAEAKLIEESLAQSSPHIPAPVMAGPASAPTSVVPDENMDREMSEPHDLADYEALLEHQRVQLDSSREHLVEREAKLEQRARAVELQEAELGVQTSAQKEALLKQVAHWKQEYEHSKTAYQQQVNNYAQKFADLTDSNVGLAQEIAELNETIAKLTADKEKLAVKYANISKDKDDIAEKNAGLMEAQAISKHQVKFLEVNRARESDELHRQHSTVMARAYDAKRQLQQSLEQLQSAIVLPASFIPVAVRDHAQRLRATGSEEAKLKFKHTCVRAAMKVDRVALKGMLLRVQAGVDKGVVFQSLTEVHGMTHLLRQGLPTLGEQEEKEEEKEQDEEEQSE</sequence>
<evidence type="ECO:0000313" key="4">
    <source>
        <dbReference type="Proteomes" id="UP000799539"/>
    </source>
</evidence>
<keyword evidence="1" id="KW-0175">Coiled coil</keyword>
<dbReference type="Proteomes" id="UP000799539">
    <property type="component" value="Unassembled WGS sequence"/>
</dbReference>
<reference evidence="3" key="1">
    <citation type="journal article" date="2020" name="Stud. Mycol.">
        <title>101 Dothideomycetes genomes: a test case for predicting lifestyles and emergence of pathogens.</title>
        <authorList>
            <person name="Haridas S."/>
            <person name="Albert R."/>
            <person name="Binder M."/>
            <person name="Bloem J."/>
            <person name="Labutti K."/>
            <person name="Salamov A."/>
            <person name="Andreopoulos B."/>
            <person name="Baker S."/>
            <person name="Barry K."/>
            <person name="Bills G."/>
            <person name="Bluhm B."/>
            <person name="Cannon C."/>
            <person name="Castanera R."/>
            <person name="Culley D."/>
            <person name="Daum C."/>
            <person name="Ezra D."/>
            <person name="Gonzalez J."/>
            <person name="Henrissat B."/>
            <person name="Kuo A."/>
            <person name="Liang C."/>
            <person name="Lipzen A."/>
            <person name="Lutzoni F."/>
            <person name="Magnuson J."/>
            <person name="Mondo S."/>
            <person name="Nolan M."/>
            <person name="Ohm R."/>
            <person name="Pangilinan J."/>
            <person name="Park H.-J."/>
            <person name="Ramirez L."/>
            <person name="Alfaro M."/>
            <person name="Sun H."/>
            <person name="Tritt A."/>
            <person name="Yoshinaga Y."/>
            <person name="Zwiers L.-H."/>
            <person name="Turgeon B."/>
            <person name="Goodwin S."/>
            <person name="Spatafora J."/>
            <person name="Crous P."/>
            <person name="Grigoriev I."/>
        </authorList>
    </citation>
    <scope>NUCLEOTIDE SEQUENCE</scope>
    <source>
        <strain evidence="3">SCOH1-5</strain>
    </source>
</reference>
<evidence type="ECO:0000313" key="3">
    <source>
        <dbReference type="EMBL" id="KAF2207980.1"/>
    </source>
</evidence>
<gene>
    <name evidence="3" type="ORF">CERZMDRAFT_101833</name>
</gene>
<feature type="coiled-coil region" evidence="1">
    <location>
        <begin position="140"/>
        <end position="238"/>
    </location>
</feature>
<feature type="compositionally biased region" description="Acidic residues" evidence="2">
    <location>
        <begin position="395"/>
        <end position="412"/>
    </location>
</feature>
<evidence type="ECO:0000256" key="2">
    <source>
        <dbReference type="SAM" id="MobiDB-lite"/>
    </source>
</evidence>
<dbReference type="OrthoDB" id="3642665at2759"/>
<accession>A0A6A6F422</accession>
<evidence type="ECO:0000256" key="1">
    <source>
        <dbReference type="SAM" id="Coils"/>
    </source>
</evidence>
<protein>
    <submittedName>
        <fullName evidence="3">Uncharacterized protein</fullName>
    </submittedName>
</protein>
<proteinExistence type="predicted"/>
<organism evidence="3 4">
    <name type="scientific">Cercospora zeae-maydis SCOH1-5</name>
    <dbReference type="NCBI Taxonomy" id="717836"/>
    <lineage>
        <taxon>Eukaryota</taxon>
        <taxon>Fungi</taxon>
        <taxon>Dikarya</taxon>
        <taxon>Ascomycota</taxon>
        <taxon>Pezizomycotina</taxon>
        <taxon>Dothideomycetes</taxon>
        <taxon>Dothideomycetidae</taxon>
        <taxon>Mycosphaerellales</taxon>
        <taxon>Mycosphaerellaceae</taxon>
        <taxon>Cercospora</taxon>
    </lineage>
</organism>
<keyword evidence="4" id="KW-1185">Reference proteome</keyword>
<dbReference type="EMBL" id="ML992698">
    <property type="protein sequence ID" value="KAF2207980.1"/>
    <property type="molecule type" value="Genomic_DNA"/>
</dbReference>
<name>A0A6A6F422_9PEZI</name>